<dbReference type="eggNOG" id="ENOG502T0YG">
    <property type="taxonomic scope" value="Eukaryota"/>
</dbReference>
<accession>B7G2X0</accession>
<dbReference type="HOGENOM" id="CLU_591187_0_0_1"/>
<protein>
    <submittedName>
        <fullName evidence="1">Uncharacterized protein</fullName>
    </submittedName>
</protein>
<proteinExistence type="predicted"/>
<dbReference type="Proteomes" id="UP000000759">
    <property type="component" value="Chromosome 12"/>
</dbReference>
<reference evidence="1 2" key="1">
    <citation type="journal article" date="2008" name="Nature">
        <title>The Phaeodactylum genome reveals the evolutionary history of diatom genomes.</title>
        <authorList>
            <person name="Bowler C."/>
            <person name="Allen A.E."/>
            <person name="Badger J.H."/>
            <person name="Grimwood J."/>
            <person name="Jabbari K."/>
            <person name="Kuo A."/>
            <person name="Maheswari U."/>
            <person name="Martens C."/>
            <person name="Maumus F."/>
            <person name="Otillar R.P."/>
            <person name="Rayko E."/>
            <person name="Salamov A."/>
            <person name="Vandepoele K."/>
            <person name="Beszteri B."/>
            <person name="Gruber A."/>
            <person name="Heijde M."/>
            <person name="Katinka M."/>
            <person name="Mock T."/>
            <person name="Valentin K."/>
            <person name="Verret F."/>
            <person name="Berges J.A."/>
            <person name="Brownlee C."/>
            <person name="Cadoret J.P."/>
            <person name="Chiovitti A."/>
            <person name="Choi C.J."/>
            <person name="Coesel S."/>
            <person name="De Martino A."/>
            <person name="Detter J.C."/>
            <person name="Durkin C."/>
            <person name="Falciatore A."/>
            <person name="Fournet J."/>
            <person name="Haruta M."/>
            <person name="Huysman M.J."/>
            <person name="Jenkins B.D."/>
            <person name="Jiroutova K."/>
            <person name="Jorgensen R.E."/>
            <person name="Joubert Y."/>
            <person name="Kaplan A."/>
            <person name="Kroger N."/>
            <person name="Kroth P.G."/>
            <person name="La Roche J."/>
            <person name="Lindquist E."/>
            <person name="Lommer M."/>
            <person name="Martin-Jezequel V."/>
            <person name="Lopez P.J."/>
            <person name="Lucas S."/>
            <person name="Mangogna M."/>
            <person name="McGinnis K."/>
            <person name="Medlin L.K."/>
            <person name="Montsant A."/>
            <person name="Oudot-Le Secq M.P."/>
            <person name="Napoli C."/>
            <person name="Obornik M."/>
            <person name="Parker M.S."/>
            <person name="Petit J.L."/>
            <person name="Porcel B.M."/>
            <person name="Poulsen N."/>
            <person name="Robison M."/>
            <person name="Rychlewski L."/>
            <person name="Rynearson T.A."/>
            <person name="Schmutz J."/>
            <person name="Shapiro H."/>
            <person name="Siaut M."/>
            <person name="Stanley M."/>
            <person name="Sussman M.R."/>
            <person name="Taylor A.R."/>
            <person name="Vardi A."/>
            <person name="von Dassow P."/>
            <person name="Vyverman W."/>
            <person name="Willis A."/>
            <person name="Wyrwicz L.S."/>
            <person name="Rokhsar D.S."/>
            <person name="Weissenbach J."/>
            <person name="Armbrust E.V."/>
            <person name="Green B.R."/>
            <person name="Van de Peer Y."/>
            <person name="Grigoriev I.V."/>
        </authorList>
    </citation>
    <scope>NUCLEOTIDE SEQUENCE [LARGE SCALE GENOMIC DNA]</scope>
    <source>
        <strain evidence="1 2">CCAP 1055/1</strain>
    </source>
</reference>
<dbReference type="InParanoid" id="B7G2X0"/>
<name>B7G2X0_PHATC</name>
<dbReference type="AlphaFoldDB" id="B7G2X0"/>
<evidence type="ECO:0000313" key="1">
    <source>
        <dbReference type="EMBL" id="EEC47380.1"/>
    </source>
</evidence>
<keyword evidence="2" id="KW-1185">Reference proteome</keyword>
<organism evidence="1 2">
    <name type="scientific">Phaeodactylum tricornutum (strain CCAP 1055/1)</name>
    <dbReference type="NCBI Taxonomy" id="556484"/>
    <lineage>
        <taxon>Eukaryota</taxon>
        <taxon>Sar</taxon>
        <taxon>Stramenopiles</taxon>
        <taxon>Ochrophyta</taxon>
        <taxon>Bacillariophyta</taxon>
        <taxon>Bacillariophyceae</taxon>
        <taxon>Bacillariophycidae</taxon>
        <taxon>Naviculales</taxon>
        <taxon>Phaeodactylaceae</taxon>
        <taxon>Phaeodactylum</taxon>
    </lineage>
</organism>
<dbReference type="RefSeq" id="XP_002181457.1">
    <property type="nucleotide sequence ID" value="XM_002181421.1"/>
</dbReference>
<reference evidence="2" key="2">
    <citation type="submission" date="2008-08" db="EMBL/GenBank/DDBJ databases">
        <authorList>
            <consortium name="Diatom Consortium"/>
            <person name="Grigoriev I."/>
            <person name="Grimwood J."/>
            <person name="Kuo A."/>
            <person name="Otillar R.P."/>
            <person name="Salamov A."/>
            <person name="Detter J.C."/>
            <person name="Lindquist E."/>
            <person name="Shapiro H."/>
            <person name="Lucas S."/>
            <person name="Glavina del Rio T."/>
            <person name="Pitluck S."/>
            <person name="Rokhsar D."/>
            <person name="Bowler C."/>
        </authorList>
    </citation>
    <scope>GENOME REANNOTATION</scope>
    <source>
        <strain evidence="2">CCAP 1055/1</strain>
    </source>
</reference>
<dbReference type="EMBL" id="CM000614">
    <property type="protein sequence ID" value="EEC47380.1"/>
    <property type="molecule type" value="Genomic_DNA"/>
</dbReference>
<gene>
    <name evidence="1" type="ORF">PHATRDRAFT_47224</name>
</gene>
<dbReference type="OrthoDB" id="48679at2759"/>
<dbReference type="GeneID" id="7202203"/>
<sequence>MTRNGRIKNASATLAILVAFVILQLQKDRDMKFRTSSPPNEQRMHHRNATHLAPTTNSVIPRRNGTLCDDLHPLQALERYKAQHSQAIMLSESPADAVHRRYAIGYYSCPFQAGNRLHHFFNAMIWAIVTNRTLLWKYYDAKTCRLVSQRRSQPHHDRQICLVANTEAECEVVLHRKASWIPSLEEWAPKQLGSNTTLTSLSYWSTHRPPSDPTRSKVRWRDIDSKHQGVDLWTEFQIVDFPQMLGKDAGNVLGDEKGRLDMLATDSARDAARNLFAEGSHFTYGMLFREVFDLRPSVLSLDSTSVLDAVSLSNPFSIALHSRHSKPEDNGSDVSTELKCLTSLTLNRTQGDKCVVYLLSDRVRTLEQLTNHVNENLNCTAVVANHDGGHHIRGEHGPFAGADFFRDLDLASRARNGFAGSTRSSSSLLQEWIEYDRTIESCSPRTKGVLPPLPKLNTCKLPK</sequence>
<dbReference type="KEGG" id="pti:PHATRDRAFT_47224"/>
<evidence type="ECO:0000313" key="2">
    <source>
        <dbReference type="Proteomes" id="UP000000759"/>
    </source>
</evidence>
<dbReference type="PaxDb" id="2850-Phatr47224"/>